<dbReference type="OrthoDB" id="1000417at2"/>
<evidence type="ECO:0000259" key="2">
    <source>
        <dbReference type="Pfam" id="PF22013"/>
    </source>
</evidence>
<dbReference type="SUPFAM" id="SSF53335">
    <property type="entry name" value="S-adenosyl-L-methionine-dependent methyltransferases"/>
    <property type="match status" value="1"/>
</dbReference>
<evidence type="ECO:0000259" key="1">
    <source>
        <dbReference type="Pfam" id="PF18096"/>
    </source>
</evidence>
<name>A0A2S7ITJ2_9BACT</name>
<organism evidence="3 4">
    <name type="scientific">Siphonobacter curvatus</name>
    <dbReference type="NCBI Taxonomy" id="2094562"/>
    <lineage>
        <taxon>Bacteria</taxon>
        <taxon>Pseudomonadati</taxon>
        <taxon>Bacteroidota</taxon>
        <taxon>Cytophagia</taxon>
        <taxon>Cytophagales</taxon>
        <taxon>Cytophagaceae</taxon>
        <taxon>Siphonobacter</taxon>
    </lineage>
</organism>
<feature type="domain" description="THUMP-like" evidence="1">
    <location>
        <begin position="322"/>
        <end position="391"/>
    </location>
</feature>
<gene>
    <name evidence="3" type="ORF">C5O19_06985</name>
</gene>
<evidence type="ECO:0000313" key="3">
    <source>
        <dbReference type="EMBL" id="PQA61024.1"/>
    </source>
</evidence>
<dbReference type="Gene3D" id="1.10.10.1110">
    <property type="entry name" value="Methyltransferase PG1098, N-terminal domain"/>
    <property type="match status" value="1"/>
</dbReference>
<proteinExistence type="predicted"/>
<dbReference type="EMBL" id="PTRA01000001">
    <property type="protein sequence ID" value="PQA61024.1"/>
    <property type="molecule type" value="Genomic_DNA"/>
</dbReference>
<dbReference type="Proteomes" id="UP000239590">
    <property type="component" value="Unassembled WGS sequence"/>
</dbReference>
<dbReference type="InterPro" id="IPR054168">
    <property type="entry name" value="PG_1098_Fer"/>
</dbReference>
<dbReference type="Pfam" id="PF18096">
    <property type="entry name" value="Thump_like"/>
    <property type="match status" value="1"/>
</dbReference>
<reference evidence="4" key="1">
    <citation type="submission" date="2018-02" db="EMBL/GenBank/DDBJ databases">
        <title>Genome sequencing of Solimonas sp. HR-BB.</title>
        <authorList>
            <person name="Lee Y."/>
            <person name="Jeon C.O."/>
        </authorList>
    </citation>
    <scope>NUCLEOTIDE SEQUENCE [LARGE SCALE GENOMIC DNA]</scope>
    <source>
        <strain evidence="4">HR-U</strain>
    </source>
</reference>
<sequence>MTTLTRPEVQAFIQQHQHDDWQKLLLGASRYPDLPIREIAQQIQCGQKARTKLPHWAAQPGVLFPSILSLEQSSSERTAYWKANLMQGDRYADLTGGMGVDFWAASAQFKRATYCEQQTELAELTEYNFTQLGRNEGITWVKGNGMNWLEQSTETFDWLYLDPARRDRSSQKVVQLADCEPNVLEHKDLLLGKAADVLVKVSPMLDIDLAVKQLDCVAHVYVVAVDDEVKELLLHLRNAPQEPEITAVNLLRNGQEQRFSFRRSEEQSHTAPFSQPLTYLYEPNAALLKAGAFKRIAQGGLYKLAPSSHLYTSEALVPDFPGRTFRITAVTKADKKEIRRWVPEGKANLTVRNFPMSVADLRKKLNLSEGGNQYLFATSDQRQNKLILITEKVHATH</sequence>
<dbReference type="Gene3D" id="3.40.50.150">
    <property type="entry name" value="Vaccinia Virus protein VP39"/>
    <property type="match status" value="1"/>
</dbReference>
<comment type="caution">
    <text evidence="3">The sequence shown here is derived from an EMBL/GenBank/DDBJ whole genome shotgun (WGS) entry which is preliminary data.</text>
</comment>
<feature type="domain" description="PG-1098 ferredoxin-like" evidence="2">
    <location>
        <begin position="279"/>
        <end position="321"/>
    </location>
</feature>
<dbReference type="Pfam" id="PF22013">
    <property type="entry name" value="PG_1098_Fer"/>
    <property type="match status" value="1"/>
</dbReference>
<dbReference type="AlphaFoldDB" id="A0A2S7ITJ2"/>
<dbReference type="InterPro" id="IPR029063">
    <property type="entry name" value="SAM-dependent_MTases_sf"/>
</dbReference>
<protein>
    <submittedName>
        <fullName evidence="3">Uncharacterized protein</fullName>
    </submittedName>
</protein>
<evidence type="ECO:0000313" key="4">
    <source>
        <dbReference type="Proteomes" id="UP000239590"/>
    </source>
</evidence>
<accession>A0A2S7ITJ2</accession>
<keyword evidence="4" id="KW-1185">Reference proteome</keyword>
<dbReference type="InterPro" id="IPR041497">
    <property type="entry name" value="Thump-like"/>
</dbReference>